<dbReference type="Proteomes" id="UP000663722">
    <property type="component" value="Chromosome"/>
</dbReference>
<dbReference type="SUPFAM" id="SSF52218">
    <property type="entry name" value="Flavoproteins"/>
    <property type="match status" value="1"/>
</dbReference>
<evidence type="ECO:0000259" key="3">
    <source>
        <dbReference type="Pfam" id="PF03358"/>
    </source>
</evidence>
<dbReference type="EMBL" id="CP061800">
    <property type="protein sequence ID" value="QTA89504.1"/>
    <property type="molecule type" value="Genomic_DNA"/>
</dbReference>
<keyword evidence="2" id="KW-0288">FMN</keyword>
<evidence type="ECO:0000256" key="2">
    <source>
        <dbReference type="ARBA" id="ARBA00022643"/>
    </source>
</evidence>
<proteinExistence type="predicted"/>
<feature type="domain" description="NADPH-dependent FMN reductase-like" evidence="3">
    <location>
        <begin position="3"/>
        <end position="102"/>
    </location>
</feature>
<dbReference type="Pfam" id="PF03358">
    <property type="entry name" value="FMN_red"/>
    <property type="match status" value="1"/>
</dbReference>
<accession>A0A975GQ48</accession>
<evidence type="ECO:0000313" key="5">
    <source>
        <dbReference type="Proteomes" id="UP000663722"/>
    </source>
</evidence>
<dbReference type="KEGG" id="dmm:dnm_055600"/>
<dbReference type="InterPro" id="IPR029039">
    <property type="entry name" value="Flavoprotein-like_sf"/>
</dbReference>
<dbReference type="InterPro" id="IPR005025">
    <property type="entry name" value="FMN_Rdtase-like_dom"/>
</dbReference>
<dbReference type="PANTHER" id="PTHR43278">
    <property type="entry name" value="NAD(P)H-DEPENDENT FMN-CONTAINING OXIDOREDUCTASE YWQN-RELATED"/>
    <property type="match status" value="1"/>
</dbReference>
<dbReference type="GO" id="GO:0016491">
    <property type="term" value="F:oxidoreductase activity"/>
    <property type="evidence" value="ECO:0007669"/>
    <property type="project" value="InterPro"/>
</dbReference>
<dbReference type="PANTHER" id="PTHR43278:SF2">
    <property type="entry name" value="IRON-SULFUR FLAVOPROTEIN"/>
    <property type="match status" value="1"/>
</dbReference>
<reference evidence="4" key="1">
    <citation type="journal article" date="2021" name="Microb. Physiol.">
        <title>Proteogenomic Insights into the Physiology of Marine, Sulfate-Reducing, Filamentous Desulfonema limicola and Desulfonema magnum.</title>
        <authorList>
            <person name="Schnaars V."/>
            <person name="Wohlbrand L."/>
            <person name="Scheve S."/>
            <person name="Hinrichs C."/>
            <person name="Reinhardt R."/>
            <person name="Rabus R."/>
        </authorList>
    </citation>
    <scope>NUCLEOTIDE SEQUENCE</scope>
    <source>
        <strain evidence="4">4be13</strain>
    </source>
</reference>
<gene>
    <name evidence="4" type="ORF">dnm_055600</name>
</gene>
<dbReference type="Gene3D" id="3.40.50.360">
    <property type="match status" value="1"/>
</dbReference>
<dbReference type="AlphaFoldDB" id="A0A975GQ48"/>
<protein>
    <submittedName>
        <fullName evidence="4">NADPH-dependent FMN reductase</fullName>
    </submittedName>
</protein>
<keyword evidence="5" id="KW-1185">Reference proteome</keyword>
<evidence type="ECO:0000256" key="1">
    <source>
        <dbReference type="ARBA" id="ARBA00022630"/>
    </source>
</evidence>
<dbReference type="RefSeq" id="WP_207678093.1">
    <property type="nucleotide sequence ID" value="NZ_CP061800.1"/>
</dbReference>
<keyword evidence="1" id="KW-0285">Flavoprotein</keyword>
<organism evidence="4 5">
    <name type="scientific">Desulfonema magnum</name>
    <dbReference type="NCBI Taxonomy" id="45655"/>
    <lineage>
        <taxon>Bacteria</taxon>
        <taxon>Pseudomonadati</taxon>
        <taxon>Thermodesulfobacteriota</taxon>
        <taxon>Desulfobacteria</taxon>
        <taxon>Desulfobacterales</taxon>
        <taxon>Desulfococcaceae</taxon>
        <taxon>Desulfonema</taxon>
    </lineage>
</organism>
<evidence type="ECO:0000313" key="4">
    <source>
        <dbReference type="EMBL" id="QTA89504.1"/>
    </source>
</evidence>
<dbReference type="InterPro" id="IPR051796">
    <property type="entry name" value="ISF_SsuE-like"/>
</dbReference>
<name>A0A975GQ48_9BACT</name>
<sequence length="191" mass="21595">MKKTVCLLGSPRPKGNSTAIAKHFCESVEKLGGEVAIFSLNKLIYRGCQACMTCKTKLDRCVLKDDLTEVLDAIREADILVLATPTYFADVSSQLKSFIDRTYSYLVPDYLTNPNPSRLSPGKKLIFIQTQAQPDENQFDDIFSRYDYFFKWYGFNDNVLIRACGVRDTGEAETREDLMKLAEDTAEKVMG</sequence>